<keyword evidence="2" id="KW-1133">Transmembrane helix</keyword>
<keyword evidence="5" id="KW-1185">Reference proteome</keyword>
<feature type="transmembrane region" description="Helical" evidence="2">
    <location>
        <begin position="243"/>
        <end position="266"/>
    </location>
</feature>
<proteinExistence type="inferred from homology"/>
<evidence type="ECO:0000256" key="2">
    <source>
        <dbReference type="SAM" id="Phobius"/>
    </source>
</evidence>
<evidence type="ECO:0000313" key="5">
    <source>
        <dbReference type="Proteomes" id="UP001165283"/>
    </source>
</evidence>
<dbReference type="PANTHER" id="PTHR43081">
    <property type="entry name" value="ADENYLATE CYCLASE, TERMINAL-DIFFERENTIATION SPECIFIC-RELATED"/>
    <property type="match status" value="1"/>
</dbReference>
<comment type="caution">
    <text evidence="4">The sequence shown here is derived from an EMBL/GenBank/DDBJ whole genome shotgun (WGS) entry which is preliminary data.</text>
</comment>
<dbReference type="Gene3D" id="3.30.70.1230">
    <property type="entry name" value="Nucleotide cyclase"/>
    <property type="match status" value="1"/>
</dbReference>
<keyword evidence="2" id="KW-0812">Transmembrane</keyword>
<sequence>MSEPSTATQRTVAIDRAVLDRPRPTASPAAAAADVVRRARGGGRARVAIWLFHLALPMAGLWLLLAVPQADLHLEHHPSHFWLVFLTAALSVGLGVQVDRSARRHADARLTLVALGFLAAALFLGLHAVATPGVLLDSSNGGFALATPVGLALGGAFAAAATLDLDGPRGAQVLRIAPGLRWALFALTALWGAVSIAGLPPLADPTVAERSSPLLIALTAIAVPLYVLAAVRTLLMHRRRRSAVLLALLTADALLAETAVAVALGVNWQLTWWLWHVLMVMAFGYVAYSAYIGYRKEGTSTGLFDAAGTEQTVAAIRREYGSALETLVGAVERKAAGEISDAEMAVFAAGVAGTFRLTEAQVAMLGRAADALRAEREQIGRLGVLVAVGHESRVLVGERRLLARSVRRAVGFGADAVRVGLLSDGRLDFPPELATDERWMPDPAAVAHLERSADGRTETVELPDGVLACPLTVKERSAGVLLARRAGGFDERDRSLFASLATQLSMGLENARLYHQLDGLFRQYMSPDVATALIADPSQAALGGAVVEVTSVFADLRGFTTFSEQATPQRIVEMLNRYFAVATSAVLAEGGTVVQFVGDAMMALFNAPARQADHAERAARAALAIQRRIADVRGPGEPLFRVGVNTGPALVGNIGSDELRNFNAMGDAVNVAARLETTAEPGQVLIGDSTCRLLPAGAVTEPLGELIVKGRREPVVAHLLRALP</sequence>
<feature type="transmembrane region" description="Helical" evidence="2">
    <location>
        <begin position="47"/>
        <end position="67"/>
    </location>
</feature>
<dbReference type="Gene3D" id="3.30.450.40">
    <property type="match status" value="1"/>
</dbReference>
<feature type="domain" description="Guanylate cyclase" evidence="3">
    <location>
        <begin position="550"/>
        <end position="676"/>
    </location>
</feature>
<keyword evidence="2" id="KW-0472">Membrane</keyword>
<dbReference type="RefSeq" id="WP_252440486.1">
    <property type="nucleotide sequence ID" value="NZ_JAGSOV010000039.1"/>
</dbReference>
<feature type="transmembrane region" description="Helical" evidence="2">
    <location>
        <begin position="214"/>
        <end position="231"/>
    </location>
</feature>
<dbReference type="InterPro" id="IPR001054">
    <property type="entry name" value="A/G_cyclase"/>
</dbReference>
<dbReference type="Pfam" id="PF00211">
    <property type="entry name" value="Guanylate_cyc"/>
    <property type="match status" value="1"/>
</dbReference>
<dbReference type="InterPro" id="IPR029016">
    <property type="entry name" value="GAF-like_dom_sf"/>
</dbReference>
<comment type="similarity">
    <text evidence="1">Belongs to the adenylyl cyclase class-3 family.</text>
</comment>
<dbReference type="PANTHER" id="PTHR43081:SF1">
    <property type="entry name" value="ADENYLATE CYCLASE, TERMINAL-DIFFERENTIATION SPECIFIC"/>
    <property type="match status" value="1"/>
</dbReference>
<feature type="transmembrane region" description="Helical" evidence="2">
    <location>
        <begin position="272"/>
        <end position="294"/>
    </location>
</feature>
<organism evidence="4 5">
    <name type="scientific">Pseudonocardia humida</name>
    <dbReference type="NCBI Taxonomy" id="2800819"/>
    <lineage>
        <taxon>Bacteria</taxon>
        <taxon>Bacillati</taxon>
        <taxon>Actinomycetota</taxon>
        <taxon>Actinomycetes</taxon>
        <taxon>Pseudonocardiales</taxon>
        <taxon>Pseudonocardiaceae</taxon>
        <taxon>Pseudonocardia</taxon>
    </lineage>
</organism>
<evidence type="ECO:0000313" key="4">
    <source>
        <dbReference type="EMBL" id="MCO1657116.1"/>
    </source>
</evidence>
<accession>A0ABT1A278</accession>
<dbReference type="EMBL" id="JAGSOV010000039">
    <property type="protein sequence ID" value="MCO1657116.1"/>
    <property type="molecule type" value="Genomic_DNA"/>
</dbReference>
<feature type="transmembrane region" description="Helical" evidence="2">
    <location>
        <begin position="110"/>
        <end position="130"/>
    </location>
</feature>
<dbReference type="CDD" id="cd07302">
    <property type="entry name" value="CHD"/>
    <property type="match status" value="1"/>
</dbReference>
<name>A0ABT1A278_9PSEU</name>
<evidence type="ECO:0000259" key="3">
    <source>
        <dbReference type="PROSITE" id="PS50125"/>
    </source>
</evidence>
<dbReference type="SUPFAM" id="SSF55073">
    <property type="entry name" value="Nucleotide cyclase"/>
    <property type="match status" value="1"/>
</dbReference>
<feature type="transmembrane region" description="Helical" evidence="2">
    <location>
        <begin position="182"/>
        <end position="202"/>
    </location>
</feature>
<protein>
    <recommendedName>
        <fullName evidence="3">Guanylate cyclase domain-containing protein</fullName>
    </recommendedName>
</protein>
<feature type="transmembrane region" description="Helical" evidence="2">
    <location>
        <begin position="142"/>
        <end position="161"/>
    </location>
</feature>
<dbReference type="PROSITE" id="PS50125">
    <property type="entry name" value="GUANYLATE_CYCLASE_2"/>
    <property type="match status" value="1"/>
</dbReference>
<dbReference type="SMART" id="SM00044">
    <property type="entry name" value="CYCc"/>
    <property type="match status" value="1"/>
</dbReference>
<dbReference type="SUPFAM" id="SSF55781">
    <property type="entry name" value="GAF domain-like"/>
    <property type="match status" value="1"/>
</dbReference>
<dbReference type="InterPro" id="IPR003018">
    <property type="entry name" value="GAF"/>
</dbReference>
<dbReference type="InterPro" id="IPR050697">
    <property type="entry name" value="Adenylyl/Guanylyl_Cyclase_3/4"/>
</dbReference>
<feature type="transmembrane region" description="Helical" evidence="2">
    <location>
        <begin position="79"/>
        <end position="98"/>
    </location>
</feature>
<dbReference type="Pfam" id="PF13492">
    <property type="entry name" value="GAF_3"/>
    <property type="match status" value="1"/>
</dbReference>
<dbReference type="Proteomes" id="UP001165283">
    <property type="component" value="Unassembled WGS sequence"/>
</dbReference>
<dbReference type="InterPro" id="IPR029787">
    <property type="entry name" value="Nucleotide_cyclase"/>
</dbReference>
<reference evidence="4" key="1">
    <citation type="submission" date="2021-04" db="EMBL/GenBank/DDBJ databases">
        <title>Pseudonocardia sp. nov., isolated from sandy soil of mangrove forest.</title>
        <authorList>
            <person name="Zan Z."/>
            <person name="Huang R."/>
            <person name="Liu W."/>
        </authorList>
    </citation>
    <scope>NUCLEOTIDE SEQUENCE</scope>
    <source>
        <strain evidence="4">S2-4</strain>
    </source>
</reference>
<gene>
    <name evidence="4" type="ORF">KDL28_18810</name>
</gene>
<evidence type="ECO:0000256" key="1">
    <source>
        <dbReference type="ARBA" id="ARBA00005381"/>
    </source>
</evidence>